<protein>
    <recommendedName>
        <fullName evidence="4">hydroxyethylthiazole kinase</fullName>
        <ecNumber evidence="4">2.7.1.50</ecNumber>
    </recommendedName>
</protein>
<dbReference type="AlphaFoldDB" id="J9C4G2"/>
<evidence type="ECO:0000256" key="8">
    <source>
        <dbReference type="ARBA" id="ARBA00022777"/>
    </source>
</evidence>
<dbReference type="Gene3D" id="3.40.1190.20">
    <property type="match status" value="1"/>
</dbReference>
<evidence type="ECO:0000256" key="4">
    <source>
        <dbReference type="ARBA" id="ARBA00012129"/>
    </source>
</evidence>
<evidence type="ECO:0000256" key="5">
    <source>
        <dbReference type="ARBA" id="ARBA00022679"/>
    </source>
</evidence>
<keyword evidence="10" id="KW-0460">Magnesium</keyword>
<comment type="catalytic activity">
    <reaction evidence="1">
        <text>5-(2-hydroxyethyl)-4-methylthiazole + ATP = 4-methyl-5-(2-phosphooxyethyl)-thiazole + ADP + H(+)</text>
        <dbReference type="Rhea" id="RHEA:24212"/>
        <dbReference type="ChEBI" id="CHEBI:15378"/>
        <dbReference type="ChEBI" id="CHEBI:17957"/>
        <dbReference type="ChEBI" id="CHEBI:30616"/>
        <dbReference type="ChEBI" id="CHEBI:58296"/>
        <dbReference type="ChEBI" id="CHEBI:456216"/>
        <dbReference type="EC" id="2.7.1.50"/>
    </reaction>
</comment>
<organism evidence="12">
    <name type="scientific">gut metagenome</name>
    <dbReference type="NCBI Taxonomy" id="749906"/>
    <lineage>
        <taxon>unclassified sequences</taxon>
        <taxon>metagenomes</taxon>
        <taxon>organismal metagenomes</taxon>
    </lineage>
</organism>
<comment type="caution">
    <text evidence="12">The sequence shown here is derived from an EMBL/GenBank/DDBJ whole genome shotgun (WGS) entry which is preliminary data.</text>
</comment>
<dbReference type="EMBL" id="AMCI01006228">
    <property type="protein sequence ID" value="EJW94695.1"/>
    <property type="molecule type" value="Genomic_DNA"/>
</dbReference>
<keyword evidence="7" id="KW-0547">Nucleotide-binding</keyword>
<dbReference type="SUPFAM" id="SSF53613">
    <property type="entry name" value="Ribokinase-like"/>
    <property type="match status" value="1"/>
</dbReference>
<sequence length="127" mass="13063">DAPALFTWEERAEAARTLARHCYAAVLLSGPEDIISDGENCWCVFGGSAQSARVTGAGCMLSVLCGAFAAVEPNGAEAALLASSFWKACSQQAAGSRGSGSYHIALLDAASTLTTAEFSAAATWKKL</sequence>
<comment type="cofactor">
    <cofactor evidence="2">
        <name>Mg(2+)</name>
        <dbReference type="ChEBI" id="CHEBI:18420"/>
    </cofactor>
</comment>
<evidence type="ECO:0000313" key="12">
    <source>
        <dbReference type="EMBL" id="EJW94695.1"/>
    </source>
</evidence>
<dbReference type="GO" id="GO:0000287">
    <property type="term" value="F:magnesium ion binding"/>
    <property type="evidence" value="ECO:0007669"/>
    <property type="project" value="InterPro"/>
</dbReference>
<keyword evidence="6" id="KW-0479">Metal-binding</keyword>
<keyword evidence="11" id="KW-0784">Thiamine biosynthesis</keyword>
<evidence type="ECO:0000256" key="1">
    <source>
        <dbReference type="ARBA" id="ARBA00001771"/>
    </source>
</evidence>
<dbReference type="InterPro" id="IPR000417">
    <property type="entry name" value="Hyethyz_kinase"/>
</dbReference>
<comment type="pathway">
    <text evidence="3">Cofactor biosynthesis; thiamine diphosphate biosynthesis; 4-methyl-5-(2-phosphoethyl)-thiazole from 5-(2-hydroxyethyl)-4-methylthiazole: step 1/1.</text>
</comment>
<keyword evidence="9" id="KW-0067">ATP-binding</keyword>
<dbReference type="GO" id="GO:0004417">
    <property type="term" value="F:hydroxyethylthiazole kinase activity"/>
    <property type="evidence" value="ECO:0007669"/>
    <property type="project" value="UniProtKB-EC"/>
</dbReference>
<evidence type="ECO:0000256" key="11">
    <source>
        <dbReference type="ARBA" id="ARBA00022977"/>
    </source>
</evidence>
<evidence type="ECO:0000256" key="7">
    <source>
        <dbReference type="ARBA" id="ARBA00022741"/>
    </source>
</evidence>
<dbReference type="InterPro" id="IPR029056">
    <property type="entry name" value="Ribokinase-like"/>
</dbReference>
<accession>J9C4G2</accession>
<dbReference type="Pfam" id="PF02110">
    <property type="entry name" value="HK"/>
    <property type="match status" value="1"/>
</dbReference>
<dbReference type="EC" id="2.7.1.50" evidence="4"/>
<evidence type="ECO:0000256" key="9">
    <source>
        <dbReference type="ARBA" id="ARBA00022840"/>
    </source>
</evidence>
<feature type="non-terminal residue" evidence="12">
    <location>
        <position position="1"/>
    </location>
</feature>
<name>J9C4G2_9ZZZZ</name>
<evidence type="ECO:0000256" key="6">
    <source>
        <dbReference type="ARBA" id="ARBA00022723"/>
    </source>
</evidence>
<dbReference type="UniPathway" id="UPA00060">
    <property type="reaction ID" value="UER00139"/>
</dbReference>
<evidence type="ECO:0000256" key="3">
    <source>
        <dbReference type="ARBA" id="ARBA00004868"/>
    </source>
</evidence>
<dbReference type="GO" id="GO:0005524">
    <property type="term" value="F:ATP binding"/>
    <property type="evidence" value="ECO:0007669"/>
    <property type="project" value="UniProtKB-KW"/>
</dbReference>
<keyword evidence="8 12" id="KW-0418">Kinase</keyword>
<keyword evidence="5 12" id="KW-0808">Transferase</keyword>
<dbReference type="GO" id="GO:0009229">
    <property type="term" value="P:thiamine diphosphate biosynthetic process"/>
    <property type="evidence" value="ECO:0007669"/>
    <property type="project" value="UniProtKB-UniPathway"/>
</dbReference>
<evidence type="ECO:0000256" key="2">
    <source>
        <dbReference type="ARBA" id="ARBA00001946"/>
    </source>
</evidence>
<reference evidence="12" key="1">
    <citation type="journal article" date="2012" name="PLoS ONE">
        <title>Gene sets for utilization of primary and secondary nutrition supplies in the distal gut of endangered iberian lynx.</title>
        <authorList>
            <person name="Alcaide M."/>
            <person name="Messina E."/>
            <person name="Richter M."/>
            <person name="Bargiela R."/>
            <person name="Peplies J."/>
            <person name="Huws S.A."/>
            <person name="Newbold C.J."/>
            <person name="Golyshin P.N."/>
            <person name="Simon M.A."/>
            <person name="Lopez G."/>
            <person name="Yakimov M.M."/>
            <person name="Ferrer M."/>
        </authorList>
    </citation>
    <scope>NUCLEOTIDE SEQUENCE</scope>
</reference>
<dbReference type="GO" id="GO:0009228">
    <property type="term" value="P:thiamine biosynthetic process"/>
    <property type="evidence" value="ECO:0007669"/>
    <property type="project" value="UniProtKB-KW"/>
</dbReference>
<proteinExistence type="predicted"/>
<gene>
    <name evidence="12" type="ORF">EVA_17197</name>
</gene>
<evidence type="ECO:0000256" key="10">
    <source>
        <dbReference type="ARBA" id="ARBA00022842"/>
    </source>
</evidence>